<dbReference type="RefSeq" id="WP_005024175.1">
    <property type="nucleotide sequence ID" value="NZ_KE150239.1"/>
</dbReference>
<dbReference type="InterPro" id="IPR006528">
    <property type="entry name" value="Phage_head_morphogenesis_dom"/>
</dbReference>
<dbReference type="AlphaFoldDB" id="E5Y1W2"/>
<comment type="caution">
    <text evidence="1">The sequence shown here is derived from an EMBL/GenBank/DDBJ whole genome shotgun (WGS) entry which is preliminary data.</text>
</comment>
<dbReference type="STRING" id="563192.HMPREF0179_00171"/>
<dbReference type="EMBL" id="ADCP02000002">
    <property type="protein sequence ID" value="EFV45989.1"/>
    <property type="molecule type" value="Genomic_DNA"/>
</dbReference>
<dbReference type="Proteomes" id="UP000006034">
    <property type="component" value="Unassembled WGS sequence"/>
</dbReference>
<proteinExistence type="predicted"/>
<protein>
    <submittedName>
        <fullName evidence="1">SPP1 gp7 family phage head morphogenesis protein</fullName>
    </submittedName>
</protein>
<dbReference type="GeneID" id="78087690"/>
<dbReference type="NCBIfam" id="TIGR01641">
    <property type="entry name" value="phageSPP1_gp7"/>
    <property type="match status" value="1"/>
</dbReference>
<dbReference type="OrthoDB" id="6637795at2"/>
<sequence>MPSMIVLNAKRTRKLPGVRSPKPVEARARRAIDSLMAPMLADVAARLAGLDSMTRIADVILALREAQEVWERAFSWKAEGLAGRWALDVDVIAKEKLGRAVGKALGIDMAMILDAPDVAVSVRLASMEAAQLIRTIPTDYIGRISRAVYQSMRQQPFPEGRTLAEEIRLIGGFAEERARVIARDQTSKMNTNINQIRQTALGIQEYIWRTSEDSRVVGAPGGKYPQGNAMHGNHYVRNGKIFRWDEPPDDGHPGWPLQCRCVALGIVDRSQLREVAQVGKWSGPQTGWRLV</sequence>
<dbReference type="HOGENOM" id="CLU_955358_0_0_7"/>
<dbReference type="eggNOG" id="COG2369">
    <property type="taxonomic scope" value="Bacteria"/>
</dbReference>
<name>E5Y1W2_BILW3</name>
<reference evidence="1 2" key="2">
    <citation type="submission" date="2013-04" db="EMBL/GenBank/DDBJ databases">
        <title>The Genome Sequence of Bilophila wadsworthia 3_1_6.</title>
        <authorList>
            <consortium name="The Broad Institute Genomics Platform"/>
            <person name="Earl A."/>
            <person name="Ward D."/>
            <person name="Feldgarden M."/>
            <person name="Gevers D."/>
            <person name="Sibley C."/>
            <person name="Strauss J."/>
            <person name="Allen-Vercoe E."/>
            <person name="Walker B."/>
            <person name="Young S."/>
            <person name="Zeng Q."/>
            <person name="Gargeya S."/>
            <person name="Fitzgerald M."/>
            <person name="Haas B."/>
            <person name="Abouelleil A."/>
            <person name="Allen A.W."/>
            <person name="Alvarado L."/>
            <person name="Arachchi H.M."/>
            <person name="Berlin A.M."/>
            <person name="Chapman S.B."/>
            <person name="Gainer-Dewar J."/>
            <person name="Goldberg J."/>
            <person name="Griggs A."/>
            <person name="Gujja S."/>
            <person name="Hansen M."/>
            <person name="Howarth C."/>
            <person name="Imamovic A."/>
            <person name="Ireland A."/>
            <person name="Larimer J."/>
            <person name="McCowan C."/>
            <person name="Murphy C."/>
            <person name="Pearson M."/>
            <person name="Poon T.W."/>
            <person name="Priest M."/>
            <person name="Roberts A."/>
            <person name="Saif S."/>
            <person name="Shea T."/>
            <person name="Sisk P."/>
            <person name="Sykes S."/>
            <person name="Wortman J."/>
            <person name="Nusbaum C."/>
            <person name="Birren B."/>
        </authorList>
    </citation>
    <scope>NUCLEOTIDE SEQUENCE [LARGE SCALE GENOMIC DNA]</scope>
    <source>
        <strain evidence="1 2">3_1_6</strain>
    </source>
</reference>
<reference evidence="1 2" key="1">
    <citation type="submission" date="2010-10" db="EMBL/GenBank/DDBJ databases">
        <authorList>
            <consortium name="The Broad Institute Genome Sequencing Platform"/>
            <person name="Ward D."/>
            <person name="Earl A."/>
            <person name="Feldgarden M."/>
            <person name="Young S.K."/>
            <person name="Gargeya S."/>
            <person name="Zeng Q."/>
            <person name="Alvarado L."/>
            <person name="Berlin A."/>
            <person name="Bochicchio J."/>
            <person name="Chapman S.B."/>
            <person name="Chen Z."/>
            <person name="Freedman E."/>
            <person name="Gellesch M."/>
            <person name="Goldberg J."/>
            <person name="Griggs A."/>
            <person name="Gujja S."/>
            <person name="Heilman E."/>
            <person name="Heiman D."/>
            <person name="Howarth C."/>
            <person name="Mehta T."/>
            <person name="Neiman D."/>
            <person name="Pearson M."/>
            <person name="Roberts A."/>
            <person name="Saif S."/>
            <person name="Shea T."/>
            <person name="Shenoy N."/>
            <person name="Sisk P."/>
            <person name="Stolte C."/>
            <person name="Sykes S."/>
            <person name="White J."/>
            <person name="Yandava C."/>
            <person name="Allen-Vercoe E."/>
            <person name="Sibley C."/>
            <person name="Ambrose C.E."/>
            <person name="Strauss J."/>
            <person name="Daigneault M."/>
            <person name="Haas B."/>
            <person name="Nusbaum C."/>
            <person name="Birren B."/>
        </authorList>
    </citation>
    <scope>NUCLEOTIDE SEQUENCE [LARGE SCALE GENOMIC DNA]</scope>
    <source>
        <strain evidence="1 2">3_1_6</strain>
    </source>
</reference>
<accession>E5Y1W2</accession>
<evidence type="ECO:0000313" key="2">
    <source>
        <dbReference type="Proteomes" id="UP000006034"/>
    </source>
</evidence>
<keyword evidence="2" id="KW-1185">Reference proteome</keyword>
<organism evidence="1 2">
    <name type="scientific">Bilophila wadsworthia (strain 3_1_6)</name>
    <dbReference type="NCBI Taxonomy" id="563192"/>
    <lineage>
        <taxon>Bacteria</taxon>
        <taxon>Pseudomonadati</taxon>
        <taxon>Thermodesulfobacteriota</taxon>
        <taxon>Desulfovibrionia</taxon>
        <taxon>Desulfovibrionales</taxon>
        <taxon>Desulfovibrionaceae</taxon>
        <taxon>Bilophila</taxon>
    </lineage>
</organism>
<evidence type="ECO:0000313" key="1">
    <source>
        <dbReference type="EMBL" id="EFV45989.1"/>
    </source>
</evidence>
<gene>
    <name evidence="1" type="ORF">HMPREF0179_00171</name>
</gene>